<keyword evidence="4" id="KW-1185">Reference proteome</keyword>
<dbReference type="AlphaFoldDB" id="C6BTA7"/>
<keyword evidence="1" id="KW-0472">Membrane</keyword>
<dbReference type="PANTHER" id="PTHR22911:SF137">
    <property type="entry name" value="SOLUTE CARRIER FAMILY 35 MEMBER G2-RELATED"/>
    <property type="match status" value="1"/>
</dbReference>
<sequence>MNTGVAATMEVLKFKRDISYAKRGLFWGLLSGIAWGFDGVVLGLAFAIPAFADESLWLLAPLTVAALHDVFCGVWLLLYNWLTGRSKELWRTFKSKPARMVAFGAVFGGPIAMSSYFIGVKFAGAAYVMPITALYPAVASIFAAIFLKEKICLRAWFGLALCVCGGIIIGYTPPEGAIGTEFYIGIIFALLATLGWGVEGVLATSGMDFLDPVVVMNVRQITSSVVFMFIVLPLAGGWYLIGPALTSEVGWVFLAASLSGAITYLYWYLSMNMTGVSRAMALNITYSLWGILFSAIFTEVEITSSLLFGAAVITIGMVMVVGNPKEMINLRNVA</sequence>
<evidence type="ECO:0000313" key="3">
    <source>
        <dbReference type="EMBL" id="ACS81588.1"/>
    </source>
</evidence>
<proteinExistence type="predicted"/>
<dbReference type="SUPFAM" id="SSF103481">
    <property type="entry name" value="Multidrug resistance efflux transporter EmrE"/>
    <property type="match status" value="2"/>
</dbReference>
<name>C6BTA7_MARSD</name>
<dbReference type="Gene3D" id="1.10.3730.20">
    <property type="match status" value="1"/>
</dbReference>
<dbReference type="KEGG" id="dsa:Desal_3542"/>
<feature type="transmembrane region" description="Helical" evidence="1">
    <location>
        <begin position="125"/>
        <end position="146"/>
    </location>
</feature>
<feature type="transmembrane region" description="Helical" evidence="1">
    <location>
        <begin position="281"/>
        <end position="298"/>
    </location>
</feature>
<evidence type="ECO:0000256" key="1">
    <source>
        <dbReference type="SAM" id="Phobius"/>
    </source>
</evidence>
<gene>
    <name evidence="3" type="ordered locus">Desal_3542</name>
</gene>
<dbReference type="OrthoDB" id="5604143at2"/>
<dbReference type="Proteomes" id="UP000002601">
    <property type="component" value="Chromosome"/>
</dbReference>
<feature type="domain" description="EamA" evidence="2">
    <location>
        <begin position="184"/>
        <end position="321"/>
    </location>
</feature>
<evidence type="ECO:0000313" key="4">
    <source>
        <dbReference type="Proteomes" id="UP000002601"/>
    </source>
</evidence>
<feature type="transmembrane region" description="Helical" evidence="1">
    <location>
        <begin position="100"/>
        <end position="119"/>
    </location>
</feature>
<dbReference type="EMBL" id="CP001649">
    <property type="protein sequence ID" value="ACS81588.1"/>
    <property type="molecule type" value="Genomic_DNA"/>
</dbReference>
<dbReference type="Pfam" id="PF00892">
    <property type="entry name" value="EamA"/>
    <property type="match status" value="2"/>
</dbReference>
<feature type="transmembrane region" description="Helical" evidence="1">
    <location>
        <begin position="153"/>
        <end position="171"/>
    </location>
</feature>
<feature type="transmembrane region" description="Helical" evidence="1">
    <location>
        <begin position="25"/>
        <end position="52"/>
    </location>
</feature>
<feature type="transmembrane region" description="Helical" evidence="1">
    <location>
        <begin position="183"/>
        <end position="204"/>
    </location>
</feature>
<evidence type="ECO:0000259" key="2">
    <source>
        <dbReference type="Pfam" id="PF00892"/>
    </source>
</evidence>
<feature type="transmembrane region" description="Helical" evidence="1">
    <location>
        <begin position="58"/>
        <end position="79"/>
    </location>
</feature>
<dbReference type="InterPro" id="IPR037185">
    <property type="entry name" value="EmrE-like"/>
</dbReference>
<dbReference type="HOGENOM" id="CLU_044169_1_0_7"/>
<dbReference type="RefSeq" id="WP_015853404.1">
    <property type="nucleotide sequence ID" value="NC_012881.1"/>
</dbReference>
<feature type="transmembrane region" description="Helical" evidence="1">
    <location>
        <begin position="225"/>
        <end position="245"/>
    </location>
</feature>
<organism evidence="3 4">
    <name type="scientific">Maridesulfovibrio salexigens (strain ATCC 14822 / DSM 2638 / NCIMB 8403 / VKM B-1763)</name>
    <name type="common">Desulfovibrio salexigens</name>
    <dbReference type="NCBI Taxonomy" id="526222"/>
    <lineage>
        <taxon>Bacteria</taxon>
        <taxon>Pseudomonadati</taxon>
        <taxon>Thermodesulfobacteriota</taxon>
        <taxon>Desulfovibrionia</taxon>
        <taxon>Desulfovibrionales</taxon>
        <taxon>Desulfovibrionaceae</taxon>
        <taxon>Maridesulfovibrio</taxon>
    </lineage>
</organism>
<reference evidence="3 4" key="1">
    <citation type="submission" date="2009-06" db="EMBL/GenBank/DDBJ databases">
        <title>Complete sequence of Desulfovibrio salexigens DSM 2638.</title>
        <authorList>
            <consortium name="US DOE Joint Genome Institute"/>
            <person name="Lucas S."/>
            <person name="Copeland A."/>
            <person name="Lapidus A."/>
            <person name="Glavina del Rio T."/>
            <person name="Tice H."/>
            <person name="Bruce D."/>
            <person name="Goodwin L."/>
            <person name="Pitluck S."/>
            <person name="Munk A.C."/>
            <person name="Brettin T."/>
            <person name="Detter J.C."/>
            <person name="Han C."/>
            <person name="Tapia R."/>
            <person name="Larimer F."/>
            <person name="Land M."/>
            <person name="Hauser L."/>
            <person name="Kyrpides N."/>
            <person name="Anderson I."/>
            <person name="Wall J.D."/>
            <person name="Arkin A.P."/>
            <person name="Dehal P."/>
            <person name="Chivian D."/>
            <person name="Giles B."/>
            <person name="Hazen T.C."/>
        </authorList>
    </citation>
    <scope>NUCLEOTIDE SEQUENCE [LARGE SCALE GENOMIC DNA]</scope>
    <source>
        <strain evidence="4">ATCC 14822 / DSM 2638 / NCIMB 8403 / VKM B-1763</strain>
    </source>
</reference>
<feature type="transmembrane region" description="Helical" evidence="1">
    <location>
        <begin position="251"/>
        <end position="269"/>
    </location>
</feature>
<keyword evidence="1" id="KW-1133">Transmembrane helix</keyword>
<dbReference type="GO" id="GO:0016020">
    <property type="term" value="C:membrane"/>
    <property type="evidence" value="ECO:0007669"/>
    <property type="project" value="InterPro"/>
</dbReference>
<dbReference type="InterPro" id="IPR000620">
    <property type="entry name" value="EamA_dom"/>
</dbReference>
<protein>
    <recommendedName>
        <fullName evidence="2">EamA domain-containing protein</fullName>
    </recommendedName>
</protein>
<feature type="transmembrane region" description="Helical" evidence="1">
    <location>
        <begin position="304"/>
        <end position="322"/>
    </location>
</feature>
<dbReference type="PANTHER" id="PTHR22911">
    <property type="entry name" value="ACYL-MALONYL CONDENSING ENZYME-RELATED"/>
    <property type="match status" value="1"/>
</dbReference>
<feature type="domain" description="EamA" evidence="2">
    <location>
        <begin position="23"/>
        <end position="169"/>
    </location>
</feature>
<accession>C6BTA7</accession>
<dbReference type="eggNOG" id="COG0697">
    <property type="taxonomic scope" value="Bacteria"/>
</dbReference>
<dbReference type="STRING" id="526222.Desal_3542"/>
<keyword evidence="1" id="KW-0812">Transmembrane</keyword>